<evidence type="ECO:0000313" key="1">
    <source>
        <dbReference type="EMBL" id="QDS69205.1"/>
    </source>
</evidence>
<sequence>MVGLHHLAFGMPRPTSLVCAASRTSSCRCQPRLSRYHFTTATPYQYSENVRDKPSLNSEDFPNERPYDYSWIQDAELALIQGHKNLLPKPSVYILFRQKLDQFEAQIREQIKTNDLLRPEHLQMVHKLREKLDMAEEDNKKRVRLFDSIITETADEHKDMRERLPVWRIHRKSQTAVSEKRSGRGGRGAK</sequence>
<keyword evidence="2" id="KW-1185">Reference proteome</keyword>
<dbReference type="EMBL" id="CP042187">
    <property type="protein sequence ID" value="QDS69205.1"/>
    <property type="molecule type" value="Genomic_DNA"/>
</dbReference>
<name>A0A517L0P7_9PEZI</name>
<proteinExistence type="predicted"/>
<reference evidence="1 2" key="1">
    <citation type="submission" date="2019-07" db="EMBL/GenBank/DDBJ databases">
        <title>Finished genome of Venturia effusa.</title>
        <authorList>
            <person name="Young C.A."/>
            <person name="Cox M.P."/>
            <person name="Ganley A.R.D."/>
            <person name="David W.J."/>
        </authorList>
    </citation>
    <scope>NUCLEOTIDE SEQUENCE [LARGE SCALE GENOMIC DNA]</scope>
    <source>
        <strain evidence="2">albino</strain>
    </source>
</reference>
<evidence type="ECO:0000313" key="2">
    <source>
        <dbReference type="Proteomes" id="UP000316270"/>
    </source>
</evidence>
<protein>
    <submittedName>
        <fullName evidence="1">Uncharacterized protein</fullName>
    </submittedName>
</protein>
<dbReference type="Proteomes" id="UP000316270">
    <property type="component" value="Chromosome 3"/>
</dbReference>
<dbReference type="OrthoDB" id="3936264at2759"/>
<dbReference type="AlphaFoldDB" id="A0A517L0P7"/>
<gene>
    <name evidence="1" type="ORF">FKW77_000557</name>
</gene>
<accession>A0A517L0P7</accession>
<organism evidence="1 2">
    <name type="scientific">Venturia effusa</name>
    <dbReference type="NCBI Taxonomy" id="50376"/>
    <lineage>
        <taxon>Eukaryota</taxon>
        <taxon>Fungi</taxon>
        <taxon>Dikarya</taxon>
        <taxon>Ascomycota</taxon>
        <taxon>Pezizomycotina</taxon>
        <taxon>Dothideomycetes</taxon>
        <taxon>Pleosporomycetidae</taxon>
        <taxon>Venturiales</taxon>
        <taxon>Venturiaceae</taxon>
        <taxon>Venturia</taxon>
    </lineage>
</organism>